<keyword evidence="12" id="KW-1185">Reference proteome</keyword>
<dbReference type="InterPro" id="IPR051084">
    <property type="entry name" value="H+-coupled_symporters"/>
</dbReference>
<dbReference type="GO" id="GO:0015293">
    <property type="term" value="F:symporter activity"/>
    <property type="evidence" value="ECO:0007669"/>
    <property type="project" value="UniProtKB-KW"/>
</dbReference>
<dbReference type="InterPro" id="IPR020846">
    <property type="entry name" value="MFS_dom"/>
</dbReference>
<dbReference type="AlphaFoldDB" id="A0A261GB68"/>
<feature type="transmembrane region" description="Helical" evidence="9">
    <location>
        <begin position="428"/>
        <end position="455"/>
    </location>
</feature>
<keyword evidence="4 9" id="KW-0812">Transmembrane</keyword>
<dbReference type="PANTHER" id="PTHR43528">
    <property type="entry name" value="ALPHA-KETOGLUTARATE PERMEASE"/>
    <property type="match status" value="1"/>
</dbReference>
<feature type="compositionally biased region" description="Polar residues" evidence="8">
    <location>
        <begin position="1"/>
        <end position="15"/>
    </location>
</feature>
<feature type="transmembrane region" description="Helical" evidence="9">
    <location>
        <begin position="337"/>
        <end position="354"/>
    </location>
</feature>
<feature type="transmembrane region" description="Helical" evidence="9">
    <location>
        <begin position="494"/>
        <end position="515"/>
    </location>
</feature>
<evidence type="ECO:0000256" key="9">
    <source>
        <dbReference type="SAM" id="Phobius"/>
    </source>
</evidence>
<evidence type="ECO:0000256" key="7">
    <source>
        <dbReference type="ARBA" id="ARBA00023136"/>
    </source>
</evidence>
<dbReference type="GO" id="GO:0005886">
    <property type="term" value="C:plasma membrane"/>
    <property type="evidence" value="ECO:0007669"/>
    <property type="project" value="UniProtKB-SubCell"/>
</dbReference>
<keyword evidence="3" id="KW-1003">Cell membrane</keyword>
<feature type="transmembrane region" description="Helical" evidence="9">
    <location>
        <begin position="403"/>
        <end position="422"/>
    </location>
</feature>
<feature type="compositionally biased region" description="Basic and acidic residues" evidence="8">
    <location>
        <begin position="32"/>
        <end position="47"/>
    </location>
</feature>
<evidence type="ECO:0000256" key="5">
    <source>
        <dbReference type="ARBA" id="ARBA00022847"/>
    </source>
</evidence>
<evidence type="ECO:0000256" key="1">
    <source>
        <dbReference type="ARBA" id="ARBA00004651"/>
    </source>
</evidence>
<dbReference type="PANTHER" id="PTHR43528:SF1">
    <property type="entry name" value="ALPHA-KETOGLUTARATE PERMEASE"/>
    <property type="match status" value="1"/>
</dbReference>
<keyword evidence="2" id="KW-0813">Transport</keyword>
<dbReference type="Pfam" id="PF00083">
    <property type="entry name" value="Sugar_tr"/>
    <property type="match status" value="1"/>
</dbReference>
<dbReference type="EMBL" id="MWXA01000002">
    <property type="protein sequence ID" value="OZG68415.1"/>
    <property type="molecule type" value="Genomic_DNA"/>
</dbReference>
<proteinExistence type="predicted"/>
<keyword evidence="6 9" id="KW-1133">Transmembrane helix</keyword>
<feature type="transmembrane region" description="Helical" evidence="9">
    <location>
        <begin position="257"/>
        <end position="276"/>
    </location>
</feature>
<feature type="transmembrane region" description="Helical" evidence="9">
    <location>
        <begin position="96"/>
        <end position="114"/>
    </location>
</feature>
<dbReference type="SUPFAM" id="SSF103473">
    <property type="entry name" value="MFS general substrate transporter"/>
    <property type="match status" value="1"/>
</dbReference>
<feature type="transmembrane region" description="Helical" evidence="9">
    <location>
        <begin position="153"/>
        <end position="174"/>
    </location>
</feature>
<evidence type="ECO:0000256" key="2">
    <source>
        <dbReference type="ARBA" id="ARBA00022448"/>
    </source>
</evidence>
<evidence type="ECO:0000313" key="11">
    <source>
        <dbReference type="EMBL" id="OZG68415.1"/>
    </source>
</evidence>
<feature type="transmembrane region" description="Helical" evidence="9">
    <location>
        <begin position="374"/>
        <end position="391"/>
    </location>
</feature>
<feature type="domain" description="Major facilitator superfamily (MFS) profile" evidence="10">
    <location>
        <begin position="81"/>
        <end position="520"/>
    </location>
</feature>
<dbReference type="RefSeq" id="WP_211277074.1">
    <property type="nucleotide sequence ID" value="NZ_JBDNSG010000003.1"/>
</dbReference>
<evidence type="ECO:0000256" key="3">
    <source>
        <dbReference type="ARBA" id="ARBA00022475"/>
    </source>
</evidence>
<feature type="region of interest" description="Disordered" evidence="8">
    <location>
        <begin position="565"/>
        <end position="584"/>
    </location>
</feature>
<dbReference type="InterPro" id="IPR036259">
    <property type="entry name" value="MFS_trans_sf"/>
</dbReference>
<feature type="compositionally biased region" description="Polar residues" evidence="8">
    <location>
        <begin position="568"/>
        <end position="584"/>
    </location>
</feature>
<dbReference type="Gene3D" id="1.20.1250.20">
    <property type="entry name" value="MFS general substrate transporter like domains"/>
    <property type="match status" value="2"/>
</dbReference>
<dbReference type="PROSITE" id="PS00216">
    <property type="entry name" value="SUGAR_TRANSPORT_1"/>
    <property type="match status" value="1"/>
</dbReference>
<dbReference type="InterPro" id="IPR005829">
    <property type="entry name" value="Sugar_transporter_CS"/>
</dbReference>
<gene>
    <name evidence="11" type="ORF">BAQU_0232</name>
</gene>
<feature type="compositionally biased region" description="Low complexity" evidence="8">
    <location>
        <begin position="16"/>
        <end position="27"/>
    </location>
</feature>
<dbReference type="GeneID" id="98294917"/>
<accession>A0A261GB68</accession>
<dbReference type="Proteomes" id="UP000216451">
    <property type="component" value="Unassembled WGS sequence"/>
</dbReference>
<feature type="transmembrane region" description="Helical" evidence="9">
    <location>
        <begin position="467"/>
        <end position="488"/>
    </location>
</feature>
<protein>
    <submittedName>
        <fullName evidence="11">Proline/betaine transporter</fullName>
    </submittedName>
</protein>
<evidence type="ECO:0000256" key="6">
    <source>
        <dbReference type="ARBA" id="ARBA00022989"/>
    </source>
</evidence>
<feature type="transmembrane region" description="Helical" evidence="9">
    <location>
        <begin position="186"/>
        <end position="207"/>
    </location>
</feature>
<keyword evidence="7 9" id="KW-0472">Membrane</keyword>
<sequence>MHSKSTTRTSHGMKTSSEASMAAARSATQKETQTRQAEEERKVAKSDRTRKHHRIRFPFPRPRNLQRDDIVMVEEDSVKQAVLGTSVGNFMEWFDFGIYGYLTVVMTTVFTKGIPNSLGVLIMLLGFAVSFLARPLGGFILGPLGDRIGRQKVLFITMSVMAVSTSLIGALPSAAQIGLWAPVPLYVLKMIQGFSTGGEYAGAATYVSEFSPDRRRGFFSSWLDVGSYLGFAVGAGAVAVTTAISEHYWGIDAMVNWAWRIPYFLAIPLGVIAVYFRSRIPETPHFELEDPDVDMSKPRISKRGRWRFSIVGPKQRDERIFATHSLRGVFKHFHKEILLGIALVAAGNTLGYILTSYMPTYLSHELGESTTNSAMATIPVLVLITILMPFAGRLSDRYGRKPVFVTSAVIAVAAVIPAFMLINSGNSLAMHLSLIMLALPVAGYISVIASALPALFPTASRFGGMAITYNVGVSLFGGTTPFFVQGLIELTGNAYMPAFYVMLFSVIGGIAILFLPETAGKNLMGSMPAVSSAQEASEILATQQIDPKIDLDTMPVDAVTEAWKVSGTGEQKTSHNANDQQLAR</sequence>
<feature type="region of interest" description="Disordered" evidence="8">
    <location>
        <begin position="1"/>
        <end position="55"/>
    </location>
</feature>
<keyword evidence="5" id="KW-0769">Symport</keyword>
<comment type="subcellular location">
    <subcellularLocation>
        <location evidence="1">Cell membrane</location>
        <topology evidence="1">Multi-pass membrane protein</topology>
    </subcellularLocation>
</comment>
<evidence type="ECO:0000259" key="10">
    <source>
        <dbReference type="PROSITE" id="PS50850"/>
    </source>
</evidence>
<organism evidence="11 12">
    <name type="scientific">Bifidobacterium aquikefiri</name>
    <dbReference type="NCBI Taxonomy" id="1653207"/>
    <lineage>
        <taxon>Bacteria</taxon>
        <taxon>Bacillati</taxon>
        <taxon>Actinomycetota</taxon>
        <taxon>Actinomycetes</taxon>
        <taxon>Bifidobacteriales</taxon>
        <taxon>Bifidobacteriaceae</taxon>
        <taxon>Bifidobacterium</taxon>
    </lineage>
</organism>
<evidence type="ECO:0000256" key="8">
    <source>
        <dbReference type="SAM" id="MobiDB-lite"/>
    </source>
</evidence>
<evidence type="ECO:0000313" key="12">
    <source>
        <dbReference type="Proteomes" id="UP000216451"/>
    </source>
</evidence>
<feature type="transmembrane region" description="Helical" evidence="9">
    <location>
        <begin position="228"/>
        <end position="251"/>
    </location>
</feature>
<evidence type="ECO:0000256" key="4">
    <source>
        <dbReference type="ARBA" id="ARBA00022692"/>
    </source>
</evidence>
<dbReference type="PROSITE" id="PS50850">
    <property type="entry name" value="MFS"/>
    <property type="match status" value="1"/>
</dbReference>
<dbReference type="PROSITE" id="PS00217">
    <property type="entry name" value="SUGAR_TRANSPORT_2"/>
    <property type="match status" value="1"/>
</dbReference>
<dbReference type="InterPro" id="IPR005828">
    <property type="entry name" value="MFS_sugar_transport-like"/>
</dbReference>
<feature type="transmembrane region" description="Helical" evidence="9">
    <location>
        <begin position="120"/>
        <end position="141"/>
    </location>
</feature>
<comment type="caution">
    <text evidence="11">The sequence shown here is derived from an EMBL/GenBank/DDBJ whole genome shotgun (WGS) entry which is preliminary data.</text>
</comment>
<reference evidence="11 12" key="1">
    <citation type="journal article" date="2017" name="BMC Genomics">
        <title>Comparative genomic and phylogenomic analyses of the Bifidobacteriaceae family.</title>
        <authorList>
            <person name="Lugli G.A."/>
            <person name="Milani C."/>
            <person name="Turroni F."/>
            <person name="Duranti S."/>
            <person name="Mancabelli L."/>
            <person name="Mangifesta M."/>
            <person name="Ferrario C."/>
            <person name="Modesto M."/>
            <person name="Mattarelli P."/>
            <person name="Jiri K."/>
            <person name="van Sinderen D."/>
            <person name="Ventura M."/>
        </authorList>
    </citation>
    <scope>NUCLEOTIDE SEQUENCE [LARGE SCALE GENOMIC DNA]</scope>
    <source>
        <strain evidence="11 12">LMG 28769</strain>
    </source>
</reference>
<name>A0A261GB68_9BIFI</name>